<keyword evidence="15" id="KW-0234">DNA repair</keyword>
<evidence type="ECO:0000256" key="15">
    <source>
        <dbReference type="ARBA" id="ARBA00023204"/>
    </source>
</evidence>
<dbReference type="NCBIfam" id="NF006375">
    <property type="entry name" value="PRK08609.1"/>
    <property type="match status" value="1"/>
</dbReference>
<dbReference type="SUPFAM" id="SSF158702">
    <property type="entry name" value="Sec63 N-terminal domain-like"/>
    <property type="match status" value="1"/>
</dbReference>
<dbReference type="InterPro" id="IPR029398">
    <property type="entry name" value="PolB_thumb"/>
</dbReference>
<evidence type="ECO:0000256" key="11">
    <source>
        <dbReference type="ARBA" id="ARBA00022763"/>
    </source>
</evidence>
<evidence type="ECO:0000259" key="24">
    <source>
        <dbReference type="SMART" id="SM00483"/>
    </source>
</evidence>
<keyword evidence="25" id="KW-0378">Hydrolase</keyword>
<comment type="subcellular location">
    <subcellularLocation>
        <location evidence="2">Cytoplasm</location>
    </subcellularLocation>
</comment>
<dbReference type="InterPro" id="IPR016195">
    <property type="entry name" value="Pol/histidinol_Pase-like"/>
</dbReference>
<evidence type="ECO:0000256" key="6">
    <source>
        <dbReference type="ARBA" id="ARBA00022481"/>
    </source>
</evidence>
<keyword evidence="12" id="KW-0832">Ubl conjugation</keyword>
<evidence type="ECO:0000256" key="9">
    <source>
        <dbReference type="ARBA" id="ARBA00022695"/>
    </source>
</evidence>
<evidence type="ECO:0000256" key="14">
    <source>
        <dbReference type="ARBA" id="ARBA00023053"/>
    </source>
</evidence>
<keyword evidence="7" id="KW-0237">DNA synthesis</keyword>
<dbReference type="SMART" id="SM00278">
    <property type="entry name" value="HhH1"/>
    <property type="match status" value="3"/>
</dbReference>
<comment type="cofactor">
    <cofactor evidence="1">
        <name>Mg(2+)</name>
        <dbReference type="ChEBI" id="CHEBI:18420"/>
    </cofactor>
</comment>
<evidence type="ECO:0000256" key="2">
    <source>
        <dbReference type="ARBA" id="ARBA00004496"/>
    </source>
</evidence>
<dbReference type="InterPro" id="IPR004013">
    <property type="entry name" value="PHP_dom"/>
</dbReference>
<evidence type="ECO:0000256" key="20">
    <source>
        <dbReference type="ARBA" id="ARBA00045548"/>
    </source>
</evidence>
<dbReference type="EC" id="2.7.7.7" evidence="3"/>
<dbReference type="PRINTS" id="PR00870">
    <property type="entry name" value="DNAPOLXBETA"/>
</dbReference>
<organism evidence="25 26">
    <name type="scientific">Anaeromyxobacter paludicola</name>
    <dbReference type="NCBI Taxonomy" id="2918171"/>
    <lineage>
        <taxon>Bacteria</taxon>
        <taxon>Pseudomonadati</taxon>
        <taxon>Myxococcota</taxon>
        <taxon>Myxococcia</taxon>
        <taxon>Myxococcales</taxon>
        <taxon>Cystobacterineae</taxon>
        <taxon>Anaeromyxobacteraceae</taxon>
        <taxon>Anaeromyxobacter</taxon>
    </lineage>
</organism>
<dbReference type="InterPro" id="IPR050243">
    <property type="entry name" value="PHP_phosphatase"/>
</dbReference>
<dbReference type="InterPro" id="IPR037160">
    <property type="entry name" value="DNA_Pol_thumb_sf"/>
</dbReference>
<accession>A0ABM7X5F8</accession>
<dbReference type="PIRSF" id="PIRSF005047">
    <property type="entry name" value="UCP005047_YshC"/>
    <property type="match status" value="1"/>
</dbReference>
<keyword evidence="8" id="KW-0808">Transferase</keyword>
<evidence type="ECO:0000259" key="22">
    <source>
        <dbReference type="SMART" id="SM00278"/>
    </source>
</evidence>
<protein>
    <recommendedName>
        <fullName evidence="5">DNA polymerase beta</fullName>
        <ecNumber evidence="3">2.7.7.7</ecNumber>
        <ecNumber evidence="4">4.2.99.18</ecNumber>
    </recommendedName>
    <alternativeName>
        <fullName evidence="16">5'-deoxyribose-phosphate lyase</fullName>
    </alternativeName>
    <alternativeName>
        <fullName evidence="17">AP lyase</fullName>
    </alternativeName>
</protein>
<comment type="catalytic activity">
    <reaction evidence="19">
        <text>a 5'-end 2'-deoxyribose-2'-deoxyribonucleotide-DNA = (2E,4S)-4-hydroxypenten-2-al-5-phosphate + a 5'-end 5'-phospho-2'-deoxyribonucleoside-DNA + H(+)</text>
        <dbReference type="Rhea" id="RHEA:76255"/>
        <dbReference type="Rhea" id="RHEA-COMP:13180"/>
        <dbReference type="Rhea" id="RHEA-COMP:18657"/>
        <dbReference type="ChEBI" id="CHEBI:15378"/>
        <dbReference type="ChEBI" id="CHEBI:136412"/>
        <dbReference type="ChEBI" id="CHEBI:195194"/>
        <dbReference type="ChEBI" id="CHEBI:195195"/>
    </reaction>
</comment>
<sequence length="575" mass="62453">MLDKLGVARALRELSALLQVQGENPFKVRAYETAARSLEDSPDDLAALVRDGRLRELPGVGAAIEKKISELHATGHTPLLDRLHAELPPGILELVEVPELGPRKIGQLHAELGVDGIAALEAACVAGRVRELRGFGEKTERKILEGIRRLRERPARRMLLPEALSLGERLLAHLRRAPGCLRAELAGSLRRGRETVGDLDLVAAAEAPGPVLDQLLAWPGVEAVLGRGEAGLSVRLAEGAQVDLRVSPPGGFPALLHHLTGSKAHHVRLRGLARDRGLTLSERGLERLDGGGALPAGSEEELYAALGLAFVPPELREDRGEIEAARDGALPDLVREEDVRGLVHCHTRFSDGRATLEELARAADALGMEYLTVTDHSPAASYAGGVGLDRLQAQWDEIARVQALVKVRLLRGTESDILEDGALDYPDRILEQLDVVVASVHSRFRQGEDEMTRRLVRAMRLPFFKIWGHALGRLLLEREPFACRMEEVLDAAAESGKAAVEVNGDPKRLEMTPEHLRLARARGLPVVLSVDAHSVAALGHLRWAVATARRGWVTRDAVLNARPLAEFARAVRPAG</sequence>
<dbReference type="GO" id="GO:0004527">
    <property type="term" value="F:exonuclease activity"/>
    <property type="evidence" value="ECO:0007669"/>
    <property type="project" value="UniProtKB-KW"/>
</dbReference>
<evidence type="ECO:0000256" key="8">
    <source>
        <dbReference type="ARBA" id="ARBA00022679"/>
    </source>
</evidence>
<dbReference type="SMART" id="SM00483">
    <property type="entry name" value="POLXc"/>
    <property type="match status" value="1"/>
</dbReference>
<dbReference type="CDD" id="cd00141">
    <property type="entry name" value="NT_POLXc"/>
    <property type="match status" value="1"/>
</dbReference>
<dbReference type="InterPro" id="IPR003141">
    <property type="entry name" value="Pol/His_phosphatase_N"/>
</dbReference>
<dbReference type="Pfam" id="PF02811">
    <property type="entry name" value="PHP"/>
    <property type="match status" value="1"/>
</dbReference>
<dbReference type="InterPro" id="IPR047967">
    <property type="entry name" value="PolX_PHP"/>
</dbReference>
<keyword evidence="14" id="KW-0915">Sodium</keyword>
<evidence type="ECO:0000259" key="23">
    <source>
        <dbReference type="SMART" id="SM00481"/>
    </source>
</evidence>
<evidence type="ECO:0000256" key="3">
    <source>
        <dbReference type="ARBA" id="ARBA00012417"/>
    </source>
</evidence>
<comment type="catalytic activity">
    <reaction evidence="21">
        <text>DNA(n) + a 2'-deoxyribonucleoside 5'-triphosphate = DNA(n+1) + diphosphate</text>
        <dbReference type="Rhea" id="RHEA:22508"/>
        <dbReference type="Rhea" id="RHEA-COMP:17339"/>
        <dbReference type="Rhea" id="RHEA-COMP:17340"/>
        <dbReference type="ChEBI" id="CHEBI:33019"/>
        <dbReference type="ChEBI" id="CHEBI:61560"/>
        <dbReference type="ChEBI" id="CHEBI:173112"/>
        <dbReference type="EC" id="2.7.7.7"/>
    </reaction>
</comment>
<dbReference type="SMART" id="SM00481">
    <property type="entry name" value="POLIIIAc"/>
    <property type="match status" value="1"/>
</dbReference>
<evidence type="ECO:0000256" key="12">
    <source>
        <dbReference type="ARBA" id="ARBA00022843"/>
    </source>
</evidence>
<dbReference type="EC" id="4.2.99.18" evidence="4"/>
<feature type="domain" description="Helix-hairpin-helix DNA-binding motif class 1" evidence="22">
    <location>
        <begin position="92"/>
        <end position="111"/>
    </location>
</feature>
<feature type="domain" description="Helix-hairpin-helix DNA-binding motif class 1" evidence="22">
    <location>
        <begin position="127"/>
        <end position="146"/>
    </location>
</feature>
<dbReference type="Pfam" id="PF14791">
    <property type="entry name" value="DNA_pol_B_thumb"/>
    <property type="match status" value="1"/>
</dbReference>
<dbReference type="CDD" id="cd07436">
    <property type="entry name" value="PHP_PolX"/>
    <property type="match status" value="1"/>
</dbReference>
<evidence type="ECO:0000256" key="18">
    <source>
        <dbReference type="ARBA" id="ARBA00044632"/>
    </source>
</evidence>
<dbReference type="SUPFAM" id="SSF47802">
    <property type="entry name" value="DNA polymerase beta, N-terminal domain-like"/>
    <property type="match status" value="1"/>
</dbReference>
<feature type="domain" description="Polymerase/histidinol phosphatase N-terminal" evidence="23">
    <location>
        <begin position="341"/>
        <end position="419"/>
    </location>
</feature>
<dbReference type="InterPro" id="IPR002008">
    <property type="entry name" value="DNA_pol_X_beta-like"/>
</dbReference>
<evidence type="ECO:0000313" key="25">
    <source>
        <dbReference type="EMBL" id="BDG07043.1"/>
    </source>
</evidence>
<evidence type="ECO:0000256" key="21">
    <source>
        <dbReference type="ARBA" id="ARBA00049244"/>
    </source>
</evidence>
<keyword evidence="25" id="KW-0540">Nuclease</keyword>
<dbReference type="Gene3D" id="3.20.20.140">
    <property type="entry name" value="Metal-dependent hydrolases"/>
    <property type="match status" value="1"/>
</dbReference>
<dbReference type="PANTHER" id="PTHR36928:SF1">
    <property type="entry name" value="PHOSPHATASE YCDX-RELATED"/>
    <property type="match status" value="1"/>
</dbReference>
<dbReference type="Gene3D" id="3.30.210.10">
    <property type="entry name" value="DNA polymerase, thumb domain"/>
    <property type="match status" value="1"/>
</dbReference>
<proteinExistence type="predicted"/>
<dbReference type="InterPro" id="IPR022311">
    <property type="entry name" value="PolX-like"/>
</dbReference>
<comment type="catalytic activity">
    <reaction evidence="18">
        <text>2'-deoxyribonucleotide-(2'-deoxyribose 5'-phosphate)-2'-deoxyribonucleotide-DNA = a 3'-end 2'-deoxyribonucleotide-(2,3-dehydro-2,3-deoxyribose 5'-phosphate)-DNA + a 5'-end 5'-phospho-2'-deoxyribonucleoside-DNA + H(+)</text>
        <dbReference type="Rhea" id="RHEA:66592"/>
        <dbReference type="Rhea" id="RHEA-COMP:13180"/>
        <dbReference type="Rhea" id="RHEA-COMP:16897"/>
        <dbReference type="Rhea" id="RHEA-COMP:17067"/>
        <dbReference type="ChEBI" id="CHEBI:15378"/>
        <dbReference type="ChEBI" id="CHEBI:136412"/>
        <dbReference type="ChEBI" id="CHEBI:157695"/>
        <dbReference type="ChEBI" id="CHEBI:167181"/>
        <dbReference type="EC" id="4.2.99.18"/>
    </reaction>
</comment>
<keyword evidence="13" id="KW-0239">DNA-directed DNA polymerase</keyword>
<evidence type="ECO:0000256" key="17">
    <source>
        <dbReference type="ARBA" id="ARBA00035726"/>
    </source>
</evidence>
<dbReference type="SUPFAM" id="SSF81301">
    <property type="entry name" value="Nucleotidyltransferase"/>
    <property type="match status" value="1"/>
</dbReference>
<dbReference type="Gene3D" id="1.10.150.110">
    <property type="entry name" value="DNA polymerase beta, N-terminal domain-like"/>
    <property type="match status" value="1"/>
</dbReference>
<keyword evidence="26" id="KW-1185">Reference proteome</keyword>
<dbReference type="InterPro" id="IPR043519">
    <property type="entry name" value="NT_sf"/>
</dbReference>
<dbReference type="InterPro" id="IPR003583">
    <property type="entry name" value="Hlx-hairpin-Hlx_DNA-bd_motif"/>
</dbReference>
<keyword evidence="11" id="KW-0227">DNA damage</keyword>
<dbReference type="Proteomes" id="UP001162734">
    <property type="component" value="Chromosome"/>
</dbReference>
<name>A0ABM7X5F8_9BACT</name>
<evidence type="ECO:0000256" key="7">
    <source>
        <dbReference type="ARBA" id="ARBA00022634"/>
    </source>
</evidence>
<dbReference type="InterPro" id="IPR010996">
    <property type="entry name" value="HHH_MUS81"/>
</dbReference>
<keyword evidence="9" id="KW-0548">Nucleotidyltransferase</keyword>
<evidence type="ECO:0000256" key="16">
    <source>
        <dbReference type="ARBA" id="ARBA00035717"/>
    </source>
</evidence>
<evidence type="ECO:0000256" key="1">
    <source>
        <dbReference type="ARBA" id="ARBA00001946"/>
    </source>
</evidence>
<dbReference type="Gene3D" id="1.10.150.20">
    <property type="entry name" value="5' to 3' exonuclease, C-terminal subdomain"/>
    <property type="match status" value="1"/>
</dbReference>
<dbReference type="PANTHER" id="PTHR36928">
    <property type="entry name" value="PHOSPHATASE YCDX-RELATED"/>
    <property type="match status" value="1"/>
</dbReference>
<feature type="domain" description="DNA-directed DNA polymerase X" evidence="24">
    <location>
        <begin position="1"/>
        <end position="317"/>
    </location>
</feature>
<keyword evidence="25" id="KW-0269">Exonuclease</keyword>
<dbReference type="EMBL" id="AP025592">
    <property type="protein sequence ID" value="BDG07043.1"/>
    <property type="molecule type" value="Genomic_DNA"/>
</dbReference>
<evidence type="ECO:0000256" key="4">
    <source>
        <dbReference type="ARBA" id="ARBA00012720"/>
    </source>
</evidence>
<evidence type="ECO:0000256" key="5">
    <source>
        <dbReference type="ARBA" id="ARBA00020020"/>
    </source>
</evidence>
<evidence type="ECO:0000256" key="19">
    <source>
        <dbReference type="ARBA" id="ARBA00044678"/>
    </source>
</evidence>
<evidence type="ECO:0000313" key="26">
    <source>
        <dbReference type="Proteomes" id="UP001162734"/>
    </source>
</evidence>
<gene>
    <name evidence="25" type="ORF">AMPC_01560</name>
</gene>
<dbReference type="RefSeq" id="WP_248343624.1">
    <property type="nucleotide sequence ID" value="NZ_AP025592.1"/>
</dbReference>
<evidence type="ECO:0000256" key="13">
    <source>
        <dbReference type="ARBA" id="ARBA00022932"/>
    </source>
</evidence>
<keyword evidence="10" id="KW-0235">DNA replication</keyword>
<dbReference type="InterPro" id="IPR027421">
    <property type="entry name" value="DNA_pol_lamdba_lyase_dom_sf"/>
</dbReference>
<feature type="domain" description="Helix-hairpin-helix DNA-binding motif class 1" evidence="22">
    <location>
        <begin position="52"/>
        <end position="71"/>
    </location>
</feature>
<dbReference type="Pfam" id="PF14716">
    <property type="entry name" value="HHH_8"/>
    <property type="match status" value="1"/>
</dbReference>
<dbReference type="SUPFAM" id="SSF89550">
    <property type="entry name" value="PHP domain-like"/>
    <property type="match status" value="1"/>
</dbReference>
<keyword evidence="6" id="KW-0488">Methylation</keyword>
<reference evidence="26" key="1">
    <citation type="journal article" date="2022" name="Int. J. Syst. Evol. Microbiol.">
        <title>Anaeromyxobacter oryzae sp. nov., Anaeromyxobacter diazotrophicus sp. nov. and Anaeromyxobacter paludicola sp. nov., isolated from paddy soils.</title>
        <authorList>
            <person name="Itoh H."/>
            <person name="Xu Z."/>
            <person name="Mise K."/>
            <person name="Masuda Y."/>
            <person name="Ushijima N."/>
            <person name="Hayakawa C."/>
            <person name="Shiratori Y."/>
            <person name="Senoo K."/>
        </authorList>
    </citation>
    <scope>NUCLEOTIDE SEQUENCE [LARGE SCALE GENOMIC DNA]</scope>
    <source>
        <strain evidence="26">Red630</strain>
    </source>
</reference>
<dbReference type="InterPro" id="IPR002054">
    <property type="entry name" value="DNA-dir_DNA_pol_X"/>
</dbReference>
<dbReference type="Pfam" id="PF14520">
    <property type="entry name" value="HHH_5"/>
    <property type="match status" value="1"/>
</dbReference>
<comment type="function">
    <text evidence="20">Repair polymerase that plays a key role in base-excision repair. During this process, the damaged base is excised by specific DNA glycosylases, the DNA backbone is nicked at the abasic site by an apurinic/apyrimidic (AP) endonuclease, and POLB removes 5'-deoxyribose-phosphate from the preincised AP site acting as a 5'-deoxyribose-phosphate lyase (5'-dRP lyase); through its DNA polymerase activity, it adds one nucleotide to the 3' end of the arising single-nucleotide gap. Conducts 'gap-filling' DNA synthesis in a stepwise distributive fashion rather than in a processive fashion as for other DNA polymerases. It is also able to cleave sugar-phosphate bonds 3' to an intact AP site, acting as an AP lyase.</text>
</comment>
<dbReference type="Gene3D" id="3.30.460.10">
    <property type="entry name" value="Beta Polymerase, domain 2"/>
    <property type="match status" value="1"/>
</dbReference>
<evidence type="ECO:0000256" key="10">
    <source>
        <dbReference type="ARBA" id="ARBA00022705"/>
    </source>
</evidence>